<dbReference type="GO" id="GO:0008028">
    <property type="term" value="F:monocarboxylic acid transmembrane transporter activity"/>
    <property type="evidence" value="ECO:0007669"/>
    <property type="project" value="TreeGrafter"/>
</dbReference>
<dbReference type="Gene3D" id="1.20.1250.20">
    <property type="entry name" value="MFS general substrate transporter like domains"/>
    <property type="match status" value="2"/>
</dbReference>
<comment type="subcellular location">
    <subcellularLocation>
        <location evidence="1">Membrane</location>
        <topology evidence="1">Multi-pass membrane protein</topology>
    </subcellularLocation>
</comment>
<proteinExistence type="predicted"/>
<keyword evidence="3" id="KW-0812">Transmembrane</keyword>
<evidence type="ECO:0000256" key="2">
    <source>
        <dbReference type="SAM" id="MobiDB-lite"/>
    </source>
</evidence>
<dbReference type="AlphaFoldDB" id="A0A813PDN8"/>
<evidence type="ECO:0000313" key="6">
    <source>
        <dbReference type="EMBL" id="CAF1406525.1"/>
    </source>
</evidence>
<dbReference type="InterPro" id="IPR011701">
    <property type="entry name" value="MFS"/>
</dbReference>
<dbReference type="EMBL" id="CAJNOI010000006">
    <property type="protein sequence ID" value="CAF0751942.1"/>
    <property type="molecule type" value="Genomic_DNA"/>
</dbReference>
<dbReference type="GO" id="GO:0016020">
    <property type="term" value="C:membrane"/>
    <property type="evidence" value="ECO:0007669"/>
    <property type="project" value="UniProtKB-SubCell"/>
</dbReference>
<dbReference type="Proteomes" id="UP000663832">
    <property type="component" value="Unassembled WGS sequence"/>
</dbReference>
<evidence type="ECO:0000256" key="1">
    <source>
        <dbReference type="ARBA" id="ARBA00004141"/>
    </source>
</evidence>
<dbReference type="InterPro" id="IPR050327">
    <property type="entry name" value="Proton-linked_MCT"/>
</dbReference>
<name>A0A813PDN8_9BILA</name>
<evidence type="ECO:0000259" key="4">
    <source>
        <dbReference type="PROSITE" id="PS50850"/>
    </source>
</evidence>
<keyword evidence="3" id="KW-1133">Transmembrane helix</keyword>
<evidence type="ECO:0000313" key="8">
    <source>
        <dbReference type="Proteomes" id="UP000663877"/>
    </source>
</evidence>
<feature type="transmembrane region" description="Helical" evidence="3">
    <location>
        <begin position="781"/>
        <end position="804"/>
    </location>
</feature>
<feature type="transmembrane region" description="Helical" evidence="3">
    <location>
        <begin position="719"/>
        <end position="741"/>
    </location>
</feature>
<dbReference type="PROSITE" id="PS50850">
    <property type="entry name" value="MFS"/>
    <property type="match status" value="1"/>
</dbReference>
<protein>
    <recommendedName>
        <fullName evidence="4">Major facilitator superfamily (MFS) profile domain-containing protein</fullName>
    </recommendedName>
</protein>
<feature type="transmembrane region" description="Helical" evidence="3">
    <location>
        <begin position="213"/>
        <end position="232"/>
    </location>
</feature>
<evidence type="ECO:0000313" key="7">
    <source>
        <dbReference type="Proteomes" id="UP000663832"/>
    </source>
</evidence>
<feature type="compositionally biased region" description="Polar residues" evidence="2">
    <location>
        <begin position="1"/>
        <end position="13"/>
    </location>
</feature>
<feature type="transmembrane region" description="Helical" evidence="3">
    <location>
        <begin position="108"/>
        <end position="128"/>
    </location>
</feature>
<feature type="region of interest" description="Disordered" evidence="2">
    <location>
        <begin position="1"/>
        <end position="61"/>
    </location>
</feature>
<dbReference type="PANTHER" id="PTHR11360">
    <property type="entry name" value="MONOCARBOXYLATE TRANSPORTER"/>
    <property type="match status" value="1"/>
</dbReference>
<sequence length="833" mass="93876">MLSDDSLQTSEPQSPHPPQPASRRSSSKLSSSSSFQLLSACTGKQKRRERHDSNTTDSSSSQTVIRRTTSWRWVIVFASFCVHFVADGLLFSFGILMHSIKDDLKLELHTVGIIASLFVSLPLLLAPLCSAMVNKIGCRIMTMLGGLLCSIGLLFASFYGNFLGALLGIGITCGIGLSCVYVPAVVIVAHYFDENRAIATAVAVGGTEKPIKKTYEFLGLGNAVVAQLIHVLNDYYGDWRDTTLFLSGILFTIVLFGALFRPAEFTFHRKDKNYHHTMNDMRLPPSCMTSMEKLQRFIVEMDKQCALRHANQSVSISISNNNERVSNHDRISTHDDNDSISVANESDLFDSYSADDITEIQHGNKPTIDMKTFREKISNDRTFINERWKKITKKQGETGTNSRLFRMPNFRYLISNKTKERNSTLTIPNQNKNPLIDKINPPAHHLGHHGRDRQIPILNDQKQPRLSTQIPIEENLNKKEPIIIVSEHIDLAPISNKEITLARRPSVRFRSLAPGQQKQHLLQVYYQPINQKDIFYPGNVPRKLSEKKQALSAISCPDLIQSYVYEESATSISSSSSESDDEDEDENGSGHHRRRRRRLLFYRKGLSFLHTLRRMLGLQLFRDYRYVMIFISQFLFYLFYDLIYLFPVDYGETVIGYSKAQMTMLVTYLGLGQFVGQLFFGFLANYSVIDELILYNIGAIFCSIASCLIPFVAYSYVALVMVIVLFGLSVSANYALTSIILANMCGLELLTSAYGLILLGQGLSSLFGPIMGGWIAEHYGYKSSLIIAGIFMGLSGCVTMILYVMQFLQERKIKNTKTEKPIKTNRTIVKSDS</sequence>
<dbReference type="Pfam" id="PF07690">
    <property type="entry name" value="MFS_1"/>
    <property type="match status" value="2"/>
</dbReference>
<evidence type="ECO:0000313" key="5">
    <source>
        <dbReference type="EMBL" id="CAF0751942.1"/>
    </source>
</evidence>
<dbReference type="SUPFAM" id="SSF103473">
    <property type="entry name" value="MFS general substrate transporter"/>
    <property type="match status" value="1"/>
</dbReference>
<organism evidence="5 8">
    <name type="scientific">Adineta steineri</name>
    <dbReference type="NCBI Taxonomy" id="433720"/>
    <lineage>
        <taxon>Eukaryota</taxon>
        <taxon>Metazoa</taxon>
        <taxon>Spiralia</taxon>
        <taxon>Gnathifera</taxon>
        <taxon>Rotifera</taxon>
        <taxon>Eurotatoria</taxon>
        <taxon>Bdelloidea</taxon>
        <taxon>Adinetida</taxon>
        <taxon>Adinetidae</taxon>
        <taxon>Adineta</taxon>
    </lineage>
</organism>
<gene>
    <name evidence="5" type="ORF">BJG266_LOCUS2494</name>
    <name evidence="6" type="ORF">QVE165_LOCUS37163</name>
</gene>
<feature type="transmembrane region" description="Helical" evidence="3">
    <location>
        <begin position="753"/>
        <end position="775"/>
    </location>
</feature>
<accession>A0A813PDN8</accession>
<feature type="transmembrane region" description="Helical" evidence="3">
    <location>
        <begin position="244"/>
        <end position="263"/>
    </location>
</feature>
<reference evidence="5" key="1">
    <citation type="submission" date="2021-02" db="EMBL/GenBank/DDBJ databases">
        <authorList>
            <person name="Nowell W R."/>
        </authorList>
    </citation>
    <scope>NUCLEOTIDE SEQUENCE</scope>
</reference>
<feature type="transmembrane region" description="Helical" evidence="3">
    <location>
        <begin position="693"/>
        <end position="713"/>
    </location>
</feature>
<feature type="transmembrane region" description="Helical" evidence="3">
    <location>
        <begin position="140"/>
        <end position="159"/>
    </location>
</feature>
<comment type="caution">
    <text evidence="5">The sequence shown here is derived from an EMBL/GenBank/DDBJ whole genome shotgun (WGS) entry which is preliminary data.</text>
</comment>
<dbReference type="InterPro" id="IPR020846">
    <property type="entry name" value="MFS_dom"/>
</dbReference>
<dbReference type="EMBL" id="CAJNOM010000382">
    <property type="protein sequence ID" value="CAF1406525.1"/>
    <property type="molecule type" value="Genomic_DNA"/>
</dbReference>
<dbReference type="OrthoDB" id="410267at2759"/>
<dbReference type="Proteomes" id="UP000663877">
    <property type="component" value="Unassembled WGS sequence"/>
</dbReference>
<feature type="compositionally biased region" description="Acidic residues" evidence="2">
    <location>
        <begin position="578"/>
        <end position="587"/>
    </location>
</feature>
<dbReference type="PANTHER" id="PTHR11360:SF260">
    <property type="entry name" value="MFS DOMAIN-CONTAINING PROTEIN"/>
    <property type="match status" value="1"/>
</dbReference>
<keyword evidence="7" id="KW-1185">Reference proteome</keyword>
<keyword evidence="3" id="KW-0472">Membrane</keyword>
<evidence type="ECO:0000256" key="3">
    <source>
        <dbReference type="SAM" id="Phobius"/>
    </source>
</evidence>
<feature type="transmembrane region" description="Helical" evidence="3">
    <location>
        <begin position="666"/>
        <end position="686"/>
    </location>
</feature>
<feature type="transmembrane region" description="Helical" evidence="3">
    <location>
        <begin position="624"/>
        <end position="646"/>
    </location>
</feature>
<feature type="transmembrane region" description="Helical" evidence="3">
    <location>
        <begin position="73"/>
        <end position="96"/>
    </location>
</feature>
<feature type="domain" description="Major facilitator superfamily (MFS) profile" evidence="4">
    <location>
        <begin position="625"/>
        <end position="833"/>
    </location>
</feature>
<feature type="region of interest" description="Disordered" evidence="2">
    <location>
        <begin position="571"/>
        <end position="591"/>
    </location>
</feature>
<dbReference type="InterPro" id="IPR036259">
    <property type="entry name" value="MFS_trans_sf"/>
</dbReference>
<feature type="transmembrane region" description="Helical" evidence="3">
    <location>
        <begin position="165"/>
        <end position="192"/>
    </location>
</feature>
<feature type="compositionally biased region" description="Low complexity" evidence="2">
    <location>
        <begin position="22"/>
        <end position="39"/>
    </location>
</feature>